<evidence type="ECO:0000256" key="1">
    <source>
        <dbReference type="ARBA" id="ARBA00023015"/>
    </source>
</evidence>
<dbReference type="GO" id="GO:0043565">
    <property type="term" value="F:sequence-specific DNA binding"/>
    <property type="evidence" value="ECO:0007669"/>
    <property type="project" value="InterPro"/>
</dbReference>
<dbReference type="Gene3D" id="1.10.10.60">
    <property type="entry name" value="Homeodomain-like"/>
    <property type="match status" value="1"/>
</dbReference>
<keyword evidence="3" id="KW-0804">Transcription</keyword>
<dbReference type="STRING" id="61647.LG71_26355"/>
<comment type="caution">
    <text evidence="5">The sequence shown here is derived from an EMBL/GenBank/DDBJ whole genome shotgun (WGS) entry which is preliminary data.</text>
</comment>
<dbReference type="RefSeq" id="WP_048279909.1">
    <property type="nucleotide sequence ID" value="NZ_JAWFII010000004.1"/>
</dbReference>
<dbReference type="PATRIC" id="fig|61647.15.peg.2048"/>
<dbReference type="InterPro" id="IPR020449">
    <property type="entry name" value="Tscrpt_reg_AraC-type_HTH"/>
</dbReference>
<reference evidence="5 6" key="1">
    <citation type="submission" date="2015-05" db="EMBL/GenBank/DDBJ databases">
        <title>Genome sequences of Pluralibacter gergoviae.</title>
        <authorList>
            <person name="Greninger A.L."/>
            <person name="Miller S."/>
        </authorList>
    </citation>
    <scope>NUCLEOTIDE SEQUENCE [LARGE SCALE GENOMIC DNA]</scope>
    <source>
        <strain evidence="5 6">JS81F13</strain>
    </source>
</reference>
<dbReference type="PROSITE" id="PS00041">
    <property type="entry name" value="HTH_ARAC_FAMILY_1"/>
    <property type="match status" value="1"/>
</dbReference>
<evidence type="ECO:0000256" key="2">
    <source>
        <dbReference type="ARBA" id="ARBA00023125"/>
    </source>
</evidence>
<dbReference type="Pfam" id="PF12833">
    <property type="entry name" value="HTH_18"/>
    <property type="match status" value="1"/>
</dbReference>
<sequence length="300" mass="33645">MEAGEIASFLCSTFGLQNNKAPAFSKGCGSLRYITTPCGVFADIDKFNHTIVPVPTAQYGERLVFKLVVDGEICIRNRAGEQWLARGSLFLTTLTPGYEESFTSPGTLFAIACEKHRCQRIMPLLRRDNGVAMQLNHSDFQYLTQLINHYINNGGKISSALSTVNSEMIIALLGEMLLQSPPPRQARLTARNHNIIAIESYISEHLHNPQLDANRVSEGVRLSVNYINRLLAEDNLSLMKLVWQRRLDEAKMLLQTPAMQHLQLAEIAWQCGFRSQSHFCQAFKKRFGATPKAVRAAHLD</sequence>
<dbReference type="EMBL" id="LDZF01000020">
    <property type="protein sequence ID" value="KMK12205.1"/>
    <property type="molecule type" value="Genomic_DNA"/>
</dbReference>
<dbReference type="GO" id="GO:0003700">
    <property type="term" value="F:DNA-binding transcription factor activity"/>
    <property type="evidence" value="ECO:0007669"/>
    <property type="project" value="InterPro"/>
</dbReference>
<accession>A0A0J5LQB3</accession>
<dbReference type="AlphaFoldDB" id="A0A0J5LQB3"/>
<gene>
    <name evidence="5" type="ORF">ABW06_17630</name>
</gene>
<feature type="domain" description="HTH araC/xylS-type" evidence="4">
    <location>
        <begin position="196"/>
        <end position="297"/>
    </location>
</feature>
<keyword evidence="1" id="KW-0805">Transcription regulation</keyword>
<name>A0A0J5LQB3_PLUGE</name>
<evidence type="ECO:0000313" key="5">
    <source>
        <dbReference type="EMBL" id="KMK12205.1"/>
    </source>
</evidence>
<dbReference type="SMART" id="SM00342">
    <property type="entry name" value="HTH_ARAC"/>
    <property type="match status" value="1"/>
</dbReference>
<dbReference type="PANTHER" id="PTHR43280:SF31">
    <property type="entry name" value="TRANSCRIPTIONAL REGULATORY PROTEIN"/>
    <property type="match status" value="1"/>
</dbReference>
<dbReference type="Proteomes" id="UP000036196">
    <property type="component" value="Unassembled WGS sequence"/>
</dbReference>
<keyword evidence="6" id="KW-1185">Reference proteome</keyword>
<dbReference type="InterPro" id="IPR018062">
    <property type="entry name" value="HTH_AraC-typ_CS"/>
</dbReference>
<dbReference type="PANTHER" id="PTHR43280">
    <property type="entry name" value="ARAC-FAMILY TRANSCRIPTIONAL REGULATOR"/>
    <property type="match status" value="1"/>
</dbReference>
<keyword evidence="2" id="KW-0238">DNA-binding</keyword>
<evidence type="ECO:0000256" key="3">
    <source>
        <dbReference type="ARBA" id="ARBA00023163"/>
    </source>
</evidence>
<evidence type="ECO:0000313" key="6">
    <source>
        <dbReference type="Proteomes" id="UP000036196"/>
    </source>
</evidence>
<organism evidence="5 6">
    <name type="scientific">Pluralibacter gergoviae</name>
    <name type="common">Enterobacter gergoviae</name>
    <dbReference type="NCBI Taxonomy" id="61647"/>
    <lineage>
        <taxon>Bacteria</taxon>
        <taxon>Pseudomonadati</taxon>
        <taxon>Pseudomonadota</taxon>
        <taxon>Gammaproteobacteria</taxon>
        <taxon>Enterobacterales</taxon>
        <taxon>Enterobacteriaceae</taxon>
        <taxon>Pluralibacter</taxon>
    </lineage>
</organism>
<evidence type="ECO:0000259" key="4">
    <source>
        <dbReference type="PROSITE" id="PS01124"/>
    </source>
</evidence>
<proteinExistence type="predicted"/>
<dbReference type="PROSITE" id="PS01124">
    <property type="entry name" value="HTH_ARAC_FAMILY_2"/>
    <property type="match status" value="1"/>
</dbReference>
<dbReference type="SUPFAM" id="SSF46689">
    <property type="entry name" value="Homeodomain-like"/>
    <property type="match status" value="1"/>
</dbReference>
<dbReference type="PRINTS" id="PR00032">
    <property type="entry name" value="HTHARAC"/>
</dbReference>
<dbReference type="InterPro" id="IPR009057">
    <property type="entry name" value="Homeodomain-like_sf"/>
</dbReference>
<dbReference type="InterPro" id="IPR018060">
    <property type="entry name" value="HTH_AraC"/>
</dbReference>
<protein>
    <recommendedName>
        <fullName evidence="4">HTH araC/xylS-type domain-containing protein</fullName>
    </recommendedName>
</protein>